<comment type="caution">
    <text evidence="10">The sequence shown here is derived from an EMBL/GenBank/DDBJ whole genome shotgun (WGS) entry which is preliminary data.</text>
</comment>
<keyword evidence="6" id="KW-0694">RNA-binding</keyword>
<dbReference type="AlphaFoldDB" id="A0A9J6CSE6"/>
<dbReference type="EMBL" id="JADBJN010000001">
    <property type="protein sequence ID" value="KAG5684812.1"/>
    <property type="molecule type" value="Genomic_DNA"/>
</dbReference>
<evidence type="ECO:0000256" key="5">
    <source>
        <dbReference type="ARBA" id="ARBA00023211"/>
    </source>
</evidence>
<feature type="domain" description="Dicer dsRNA-binding fold" evidence="9">
    <location>
        <begin position="554"/>
        <end position="648"/>
    </location>
</feature>
<evidence type="ECO:0000313" key="11">
    <source>
        <dbReference type="Proteomes" id="UP001107558"/>
    </source>
</evidence>
<organism evidence="10 11">
    <name type="scientific">Polypedilum vanderplanki</name>
    <name type="common">Sleeping chironomid midge</name>
    <dbReference type="NCBI Taxonomy" id="319348"/>
    <lineage>
        <taxon>Eukaryota</taxon>
        <taxon>Metazoa</taxon>
        <taxon>Ecdysozoa</taxon>
        <taxon>Arthropoda</taxon>
        <taxon>Hexapoda</taxon>
        <taxon>Insecta</taxon>
        <taxon>Pterygota</taxon>
        <taxon>Neoptera</taxon>
        <taxon>Endopterygota</taxon>
        <taxon>Diptera</taxon>
        <taxon>Nematocera</taxon>
        <taxon>Chironomoidea</taxon>
        <taxon>Chironomidae</taxon>
        <taxon>Chironominae</taxon>
        <taxon>Polypedilum</taxon>
        <taxon>Polypedilum</taxon>
    </lineage>
</organism>
<evidence type="ECO:0000256" key="2">
    <source>
        <dbReference type="ARBA" id="ARBA00022723"/>
    </source>
</evidence>
<dbReference type="Pfam" id="PF03368">
    <property type="entry name" value="Dicer_dimer"/>
    <property type="match status" value="1"/>
</dbReference>
<feature type="domain" description="Helicase C-terminal" evidence="8">
    <location>
        <begin position="373"/>
        <end position="526"/>
    </location>
</feature>
<dbReference type="PANTHER" id="PTHR14074">
    <property type="entry name" value="HELICASE WITH DEATH DOMAIN-RELATED"/>
    <property type="match status" value="1"/>
</dbReference>
<comment type="cofactor">
    <cofactor evidence="1">
        <name>Mn(2+)</name>
        <dbReference type="ChEBI" id="CHEBI:29035"/>
    </cofactor>
</comment>
<keyword evidence="4" id="KW-0460">Magnesium</keyword>
<dbReference type="InterPro" id="IPR014001">
    <property type="entry name" value="Helicase_ATP-bd"/>
</dbReference>
<evidence type="ECO:0000259" key="9">
    <source>
        <dbReference type="PROSITE" id="PS51327"/>
    </source>
</evidence>
<dbReference type="PROSITE" id="PS51194">
    <property type="entry name" value="HELICASE_CTER"/>
    <property type="match status" value="1"/>
</dbReference>
<name>A0A9J6CSE6_POLVA</name>
<dbReference type="PANTHER" id="PTHR14074:SF16">
    <property type="entry name" value="ANTIVIRAL INNATE IMMUNE RESPONSE RECEPTOR RIG-I"/>
    <property type="match status" value="1"/>
</dbReference>
<dbReference type="InterPro" id="IPR005034">
    <property type="entry name" value="Dicer_dimerisation"/>
</dbReference>
<dbReference type="InterPro" id="IPR038248">
    <property type="entry name" value="Dicer_dimer_sf"/>
</dbReference>
<dbReference type="Gene3D" id="3.40.50.300">
    <property type="entry name" value="P-loop containing nucleotide triphosphate hydrolases"/>
    <property type="match status" value="2"/>
</dbReference>
<dbReference type="GO" id="GO:0016891">
    <property type="term" value="F:RNA endonuclease activity producing 5'-phosphomonoesters, hydrolytic mechanism"/>
    <property type="evidence" value="ECO:0007669"/>
    <property type="project" value="InterPro"/>
</dbReference>
<evidence type="ECO:0000256" key="1">
    <source>
        <dbReference type="ARBA" id="ARBA00001936"/>
    </source>
</evidence>
<sequence length="648" mass="75348">MTLPNYEIRDYQEQIYNICLKQNSLIYLPTGSGKTMIAIKVINHFRDEIVEPINKNGKRAVFLVNTVCLAKQHKETIEEVLGLKVSCWTSESKNKTWSKAMYLEKFNECSVIIATAQLFVDAVKHSFISIDQIRVLIFDECHHGRMNHPYHELMKQFQYVDKKLHPRVIGLSGMLVGIANSLTTDNVNDELKKLESTYDAKIVTVNKIQDYLNVLIHSTNPNESFVRYKKFTNCELAEELVERISEIRWILGSLKVPGMTEINPETLKPSRSRKLKELELYFNEVKEELEQMGLFGAYLSLKAIRVQYLLIKKKPGQNKTFLEVVNKCIDYVDELMTLLDEEKDFKNLSLIKILQNISPKMRALILLLKMQFNIQKSIKNLQCLLFVTRRYSAKCLYWVLKKYAEYDKEFRIIPDFVVGINSEIPESIEDALSQNFNNLALKRFRDRETNLICASSVLEEGIDLQMCNLVIMFDYPTTFRCYLQTMGRARIRNSNYIVLLEDNNVPNFLKKRDEMHAIDKELKRILVTKTIDRVITKEDIEREQMEAWEPLITENRALVNSISSIALLNRFVSRYANANLLWSRQDYGVGRVVAILILPSQLDLDNYIIRSDQMPDIKTAKQHAAFKACEILHEKGYLDSNLIPSYII</sequence>
<dbReference type="OrthoDB" id="416741at2759"/>
<dbReference type="InterPro" id="IPR001650">
    <property type="entry name" value="Helicase_C-like"/>
</dbReference>
<keyword evidence="5" id="KW-0464">Manganese</keyword>
<dbReference type="Gene3D" id="3.30.160.380">
    <property type="entry name" value="Dicer dimerisation domain"/>
    <property type="match status" value="1"/>
</dbReference>
<keyword evidence="3" id="KW-0378">Hydrolase</keyword>
<dbReference type="Proteomes" id="UP001107558">
    <property type="component" value="Chromosome 1"/>
</dbReference>
<dbReference type="SUPFAM" id="SSF52540">
    <property type="entry name" value="P-loop containing nucleoside triphosphate hydrolases"/>
    <property type="match status" value="1"/>
</dbReference>
<evidence type="ECO:0000313" key="10">
    <source>
        <dbReference type="EMBL" id="KAG5684812.1"/>
    </source>
</evidence>
<keyword evidence="11" id="KW-1185">Reference proteome</keyword>
<dbReference type="InterPro" id="IPR051363">
    <property type="entry name" value="RLR_Helicase"/>
</dbReference>
<dbReference type="SMART" id="SM00490">
    <property type="entry name" value="HELICc"/>
    <property type="match status" value="1"/>
</dbReference>
<dbReference type="Pfam" id="PF04851">
    <property type="entry name" value="ResIII"/>
    <property type="match status" value="1"/>
</dbReference>
<dbReference type="PROSITE" id="PS51192">
    <property type="entry name" value="HELICASE_ATP_BIND_1"/>
    <property type="match status" value="1"/>
</dbReference>
<proteinExistence type="inferred from homology"/>
<dbReference type="Pfam" id="PF00271">
    <property type="entry name" value="Helicase_C"/>
    <property type="match status" value="1"/>
</dbReference>
<protein>
    <submittedName>
        <fullName evidence="10">Uncharacterized protein</fullName>
    </submittedName>
</protein>
<evidence type="ECO:0000259" key="7">
    <source>
        <dbReference type="PROSITE" id="PS51192"/>
    </source>
</evidence>
<comment type="similarity">
    <text evidence="6">Belongs to the helicase family. Dicer subfamily.</text>
</comment>
<evidence type="ECO:0000256" key="3">
    <source>
        <dbReference type="ARBA" id="ARBA00022801"/>
    </source>
</evidence>
<dbReference type="GO" id="GO:0046872">
    <property type="term" value="F:metal ion binding"/>
    <property type="evidence" value="ECO:0007669"/>
    <property type="project" value="UniProtKB-KW"/>
</dbReference>
<dbReference type="GO" id="GO:0003677">
    <property type="term" value="F:DNA binding"/>
    <property type="evidence" value="ECO:0007669"/>
    <property type="project" value="InterPro"/>
</dbReference>
<dbReference type="InterPro" id="IPR006935">
    <property type="entry name" value="Helicase/UvrB_N"/>
</dbReference>
<dbReference type="GO" id="GO:0005524">
    <property type="term" value="F:ATP binding"/>
    <property type="evidence" value="ECO:0007669"/>
    <property type="project" value="InterPro"/>
</dbReference>
<evidence type="ECO:0000256" key="4">
    <source>
        <dbReference type="ARBA" id="ARBA00022842"/>
    </source>
</evidence>
<evidence type="ECO:0000259" key="8">
    <source>
        <dbReference type="PROSITE" id="PS51194"/>
    </source>
</evidence>
<dbReference type="SMART" id="SM00487">
    <property type="entry name" value="DEXDc"/>
    <property type="match status" value="1"/>
</dbReference>
<keyword evidence="2" id="KW-0479">Metal-binding</keyword>
<gene>
    <name evidence="10" type="ORF">PVAND_014025</name>
</gene>
<dbReference type="PROSITE" id="PS51327">
    <property type="entry name" value="DICER_DSRBF"/>
    <property type="match status" value="1"/>
</dbReference>
<dbReference type="GO" id="GO:0003723">
    <property type="term" value="F:RNA binding"/>
    <property type="evidence" value="ECO:0007669"/>
    <property type="project" value="UniProtKB-UniRule"/>
</dbReference>
<reference evidence="10" key="1">
    <citation type="submission" date="2021-03" db="EMBL/GenBank/DDBJ databases">
        <title>Chromosome level genome of the anhydrobiotic midge Polypedilum vanderplanki.</title>
        <authorList>
            <person name="Yoshida Y."/>
            <person name="Kikawada T."/>
            <person name="Gusev O."/>
        </authorList>
    </citation>
    <scope>NUCLEOTIDE SEQUENCE</scope>
    <source>
        <strain evidence="10">NIAS01</strain>
        <tissue evidence="10">Whole body or cell culture</tissue>
    </source>
</reference>
<feature type="domain" description="Helicase ATP-binding" evidence="7">
    <location>
        <begin position="15"/>
        <end position="193"/>
    </location>
</feature>
<dbReference type="GO" id="GO:0005737">
    <property type="term" value="C:cytoplasm"/>
    <property type="evidence" value="ECO:0007669"/>
    <property type="project" value="TreeGrafter"/>
</dbReference>
<accession>A0A9J6CSE6</accession>
<dbReference type="InterPro" id="IPR027417">
    <property type="entry name" value="P-loop_NTPase"/>
</dbReference>
<evidence type="ECO:0000256" key="6">
    <source>
        <dbReference type="PROSITE-ProRule" id="PRU00657"/>
    </source>
</evidence>